<dbReference type="AlphaFoldDB" id="W6JYX3"/>
<organism evidence="1 2">
    <name type="scientific">Nostocoides australiense Ben110</name>
    <dbReference type="NCBI Taxonomy" id="1193182"/>
    <lineage>
        <taxon>Bacteria</taxon>
        <taxon>Bacillati</taxon>
        <taxon>Actinomycetota</taxon>
        <taxon>Actinomycetes</taxon>
        <taxon>Micrococcales</taxon>
        <taxon>Intrasporangiaceae</taxon>
        <taxon>Nostocoides</taxon>
    </lineage>
</organism>
<dbReference type="EMBL" id="CAJA01000279">
    <property type="protein sequence ID" value="CCH73911.1"/>
    <property type="molecule type" value="Genomic_DNA"/>
</dbReference>
<sequence>MRPNSMRDARLCEREGWASERTLAA</sequence>
<dbReference type="STRING" id="1193182.BN11_350008"/>
<evidence type="ECO:0000313" key="2">
    <source>
        <dbReference type="Proteomes" id="UP000035763"/>
    </source>
</evidence>
<evidence type="ECO:0000313" key="1">
    <source>
        <dbReference type="EMBL" id="CCH73911.1"/>
    </source>
</evidence>
<gene>
    <name evidence="1" type="ORF">BN11_350008</name>
</gene>
<proteinExistence type="predicted"/>
<accession>W6JYX3</accession>
<comment type="caution">
    <text evidence="1">The sequence shown here is derived from an EMBL/GenBank/DDBJ whole genome shotgun (WGS) entry which is preliminary data.</text>
</comment>
<dbReference type="Proteomes" id="UP000035763">
    <property type="component" value="Unassembled WGS sequence"/>
</dbReference>
<protein>
    <submittedName>
        <fullName evidence="1">Uncharacterized protein</fullName>
    </submittedName>
</protein>
<reference evidence="1 2" key="1">
    <citation type="journal article" date="2013" name="ISME J.">
        <title>A metabolic model for members of the genus Tetrasphaera involved in enhanced biological phosphorus removal.</title>
        <authorList>
            <person name="Kristiansen R."/>
            <person name="Nguyen H.T.T."/>
            <person name="Saunders A.M."/>
            <person name="Nielsen J.L."/>
            <person name="Wimmer R."/>
            <person name="Le V.Q."/>
            <person name="McIlroy S.J."/>
            <person name="Petrovski S."/>
            <person name="Seviour R.J."/>
            <person name="Calteau A."/>
            <person name="Nielsen K.L."/>
            <person name="Nielsen P.H."/>
        </authorList>
    </citation>
    <scope>NUCLEOTIDE SEQUENCE [LARGE SCALE GENOMIC DNA]</scope>
    <source>
        <strain evidence="1 2">Ben110</strain>
    </source>
</reference>
<name>W6JYX3_9MICO</name>
<keyword evidence="2" id="KW-1185">Reference proteome</keyword>